<reference evidence="14 15" key="1">
    <citation type="submission" date="2019-08" db="EMBL/GenBank/DDBJ databases">
        <title>Bacillus genomes from the desert of Cuatro Cienegas, Coahuila.</title>
        <authorList>
            <person name="Olmedo-Alvarez G."/>
        </authorList>
    </citation>
    <scope>NUCLEOTIDE SEQUENCE [LARGE SCALE GENOMIC DNA]</scope>
    <source>
        <strain evidence="14 15">CH87b_3T</strain>
    </source>
</reference>
<evidence type="ECO:0000256" key="7">
    <source>
        <dbReference type="ARBA" id="ARBA00022729"/>
    </source>
</evidence>
<comment type="subcellular location">
    <subcellularLocation>
        <location evidence="4">Cell envelope</location>
    </subcellularLocation>
</comment>
<evidence type="ECO:0000256" key="10">
    <source>
        <dbReference type="ARBA" id="ARBA00023268"/>
    </source>
</evidence>
<dbReference type="InterPro" id="IPR008334">
    <property type="entry name" value="5'-Nucleotdase_C"/>
</dbReference>
<dbReference type="EMBL" id="VTEZ01000005">
    <property type="protein sequence ID" value="TYS83550.1"/>
    <property type="molecule type" value="Genomic_DNA"/>
</dbReference>
<evidence type="ECO:0000256" key="5">
    <source>
        <dbReference type="ARBA" id="ARBA00006654"/>
    </source>
</evidence>
<sequence>MKKQTTSITILETSDIHGHIFPYLYGTKKKATVGLGKIATFIREARSQTGNVLVIDNGDLYQGTPLTYYYMKQARHLPNPFVSILHELNYDAAVIGNHEFNYGMEPLRIAHQEAEYPFLAANILDKGTIKPLFGLPYFIKVFPNGVKAAVLGVTTHYIPNWENPSHIVDLSFEDAFTSTLNWVSYIHTVEKPDVMIVSYHGGFEKDIQTGSPTERQTGENQGYKICQEVKGVDVLLTGHQHRKLAGTINGVSIVQPGMHGESIGKVTIELKRNKQGWTIVNKEPQVISMDGIEADKMVLSIAGDIESKTQSWLDQPIGKIEGNMQIEDTFAARIKEHPFIEFIQRVQMEAAEVSISATALFSESQQGLPSIVTLRDIVSNYIYPNTLTVLELTGRDIRLALERSASYFAVNQEGVLSVNPDFTTPKPQHYNYDMWEGIDYVLNISHPIGERVTSLFCNGEPLAEEQKFQVVMNNYRAGGGGEYTMFKNKKIIKEIQIDMTELIADYFLKYQTIKAACNHNWKVVVDGEGRT</sequence>
<dbReference type="InterPro" id="IPR004843">
    <property type="entry name" value="Calcineurin-like_PHP"/>
</dbReference>
<dbReference type="Pfam" id="PF02872">
    <property type="entry name" value="5_nucleotid_C"/>
    <property type="match status" value="1"/>
</dbReference>
<dbReference type="RefSeq" id="WP_148970074.1">
    <property type="nucleotide sequence ID" value="NZ_JBNIKW010000005.1"/>
</dbReference>
<dbReference type="OrthoDB" id="9775118at2"/>
<keyword evidence="9 11" id="KW-0378">Hydrolase</keyword>
<dbReference type="GO" id="GO:0000166">
    <property type="term" value="F:nucleotide binding"/>
    <property type="evidence" value="ECO:0007669"/>
    <property type="project" value="UniProtKB-KW"/>
</dbReference>
<dbReference type="GO" id="GO:0008663">
    <property type="term" value="F:2',3'-cyclic-nucleotide 2'-phosphodiesterase activity"/>
    <property type="evidence" value="ECO:0007669"/>
    <property type="project" value="UniProtKB-EC"/>
</dbReference>
<evidence type="ECO:0000256" key="3">
    <source>
        <dbReference type="ARBA" id="ARBA00001968"/>
    </source>
</evidence>
<gene>
    <name evidence="14" type="ORF">FZC85_16220</name>
</gene>
<dbReference type="PROSITE" id="PS00786">
    <property type="entry name" value="5_NUCLEOTIDASE_2"/>
    <property type="match status" value="1"/>
</dbReference>
<proteinExistence type="inferred from homology"/>
<evidence type="ECO:0000313" key="14">
    <source>
        <dbReference type="EMBL" id="TYS83550.1"/>
    </source>
</evidence>
<dbReference type="InterPro" id="IPR029052">
    <property type="entry name" value="Metallo-depent_PP-like"/>
</dbReference>
<organism evidence="14 15">
    <name type="scientific">Rossellomorea aquimaris</name>
    <dbReference type="NCBI Taxonomy" id="189382"/>
    <lineage>
        <taxon>Bacteria</taxon>
        <taxon>Bacillati</taxon>
        <taxon>Bacillota</taxon>
        <taxon>Bacilli</taxon>
        <taxon>Bacillales</taxon>
        <taxon>Bacillaceae</taxon>
        <taxon>Rossellomorea</taxon>
    </lineage>
</organism>
<evidence type="ECO:0000256" key="11">
    <source>
        <dbReference type="RuleBase" id="RU362119"/>
    </source>
</evidence>
<dbReference type="PROSITE" id="PS00785">
    <property type="entry name" value="5_NUCLEOTIDASE_1"/>
    <property type="match status" value="1"/>
</dbReference>
<dbReference type="Gene3D" id="3.60.21.10">
    <property type="match status" value="1"/>
</dbReference>
<evidence type="ECO:0000256" key="2">
    <source>
        <dbReference type="ARBA" id="ARBA00001730"/>
    </source>
</evidence>
<dbReference type="InterPro" id="IPR006179">
    <property type="entry name" value="5_nucleotidase/apyrase"/>
</dbReference>
<dbReference type="AlphaFoldDB" id="A0A5D4U8U2"/>
<comment type="cofactor">
    <cofactor evidence="3">
        <name>a divalent metal cation</name>
        <dbReference type="ChEBI" id="CHEBI:60240"/>
    </cofactor>
</comment>
<keyword evidence="7" id="KW-0732">Signal</keyword>
<dbReference type="GO" id="GO:0008254">
    <property type="term" value="F:3'-nucleotidase activity"/>
    <property type="evidence" value="ECO:0007669"/>
    <property type="project" value="UniProtKB-EC"/>
</dbReference>
<keyword evidence="8 11" id="KW-0547">Nucleotide-binding</keyword>
<dbReference type="SUPFAM" id="SSF55816">
    <property type="entry name" value="5'-nucleotidase (syn. UDP-sugar hydrolase), C-terminal domain"/>
    <property type="match status" value="1"/>
</dbReference>
<name>A0A5D4U8U2_9BACI</name>
<evidence type="ECO:0000259" key="12">
    <source>
        <dbReference type="Pfam" id="PF00149"/>
    </source>
</evidence>
<evidence type="ECO:0000256" key="1">
    <source>
        <dbReference type="ARBA" id="ARBA00000527"/>
    </source>
</evidence>
<evidence type="ECO:0000256" key="9">
    <source>
        <dbReference type="ARBA" id="ARBA00022801"/>
    </source>
</evidence>
<accession>A0A5D4U8U2</accession>
<dbReference type="Gene3D" id="3.90.780.10">
    <property type="entry name" value="5'-Nucleotidase, C-terminal domain"/>
    <property type="match status" value="1"/>
</dbReference>
<evidence type="ECO:0000256" key="8">
    <source>
        <dbReference type="ARBA" id="ARBA00022741"/>
    </source>
</evidence>
<dbReference type="PANTHER" id="PTHR11575">
    <property type="entry name" value="5'-NUCLEOTIDASE-RELATED"/>
    <property type="match status" value="1"/>
</dbReference>
<dbReference type="InterPro" id="IPR006146">
    <property type="entry name" value="5'-Nucleotdase_CS"/>
</dbReference>
<comment type="catalytic activity">
    <reaction evidence="2">
        <text>a nucleoside 2',3'-cyclic phosphate + H2O = a nucleoside 3'-phosphate + H(+)</text>
        <dbReference type="Rhea" id="RHEA:19621"/>
        <dbReference type="ChEBI" id="CHEBI:15377"/>
        <dbReference type="ChEBI" id="CHEBI:15378"/>
        <dbReference type="ChEBI" id="CHEBI:66949"/>
        <dbReference type="ChEBI" id="CHEBI:66954"/>
        <dbReference type="EC" id="3.1.4.16"/>
    </reaction>
</comment>
<evidence type="ECO:0000256" key="4">
    <source>
        <dbReference type="ARBA" id="ARBA00004196"/>
    </source>
</evidence>
<dbReference type="PRINTS" id="PR01607">
    <property type="entry name" value="APYRASEFAMLY"/>
</dbReference>
<dbReference type="SUPFAM" id="SSF56300">
    <property type="entry name" value="Metallo-dependent phosphatases"/>
    <property type="match status" value="1"/>
</dbReference>
<comment type="similarity">
    <text evidence="5 11">Belongs to the 5'-nucleotidase family.</text>
</comment>
<dbReference type="Proteomes" id="UP000324269">
    <property type="component" value="Unassembled WGS sequence"/>
</dbReference>
<dbReference type="InterPro" id="IPR041827">
    <property type="entry name" value="CpdB_N"/>
</dbReference>
<feature type="domain" description="Calcineurin-like phosphoesterase" evidence="12">
    <location>
        <begin position="9"/>
        <end position="242"/>
    </location>
</feature>
<dbReference type="GO" id="GO:0046872">
    <property type="term" value="F:metal ion binding"/>
    <property type="evidence" value="ECO:0007669"/>
    <property type="project" value="UniProtKB-KW"/>
</dbReference>
<comment type="catalytic activity">
    <reaction evidence="1">
        <text>a ribonucleoside 3'-phosphate + H2O = a ribonucleoside + phosphate</text>
        <dbReference type="Rhea" id="RHEA:10144"/>
        <dbReference type="ChEBI" id="CHEBI:13197"/>
        <dbReference type="ChEBI" id="CHEBI:15377"/>
        <dbReference type="ChEBI" id="CHEBI:18254"/>
        <dbReference type="ChEBI" id="CHEBI:43474"/>
        <dbReference type="EC" id="3.1.3.6"/>
    </reaction>
</comment>
<evidence type="ECO:0000259" key="13">
    <source>
        <dbReference type="Pfam" id="PF02872"/>
    </source>
</evidence>
<dbReference type="GO" id="GO:0030288">
    <property type="term" value="C:outer membrane-bounded periplasmic space"/>
    <property type="evidence" value="ECO:0007669"/>
    <property type="project" value="TreeGrafter"/>
</dbReference>
<dbReference type="GO" id="GO:0009166">
    <property type="term" value="P:nucleotide catabolic process"/>
    <property type="evidence" value="ECO:0007669"/>
    <property type="project" value="InterPro"/>
</dbReference>
<feature type="domain" description="5'-Nucleotidase C-terminal" evidence="13">
    <location>
        <begin position="317"/>
        <end position="487"/>
    </location>
</feature>
<keyword evidence="10" id="KW-0511">Multifunctional enzyme</keyword>
<protein>
    <submittedName>
        <fullName evidence="14">Bifunctional metallophosphatase/5'-nucleotidase</fullName>
    </submittedName>
</protein>
<dbReference type="CDD" id="cd07410">
    <property type="entry name" value="MPP_CpdB_N"/>
    <property type="match status" value="1"/>
</dbReference>
<dbReference type="PANTHER" id="PTHR11575:SF6">
    <property type="entry name" value="2',3'-CYCLIC-NUCLEOTIDE 2'-PHOSPHODIESTERASE_3'-NUCLEOTIDASE"/>
    <property type="match status" value="1"/>
</dbReference>
<dbReference type="Pfam" id="PF00149">
    <property type="entry name" value="Metallophos"/>
    <property type="match status" value="1"/>
</dbReference>
<keyword evidence="6" id="KW-0479">Metal-binding</keyword>
<dbReference type="InterPro" id="IPR036907">
    <property type="entry name" value="5'-Nucleotdase_C_sf"/>
</dbReference>
<comment type="caution">
    <text evidence="14">The sequence shown here is derived from an EMBL/GenBank/DDBJ whole genome shotgun (WGS) entry which is preliminary data.</text>
</comment>
<evidence type="ECO:0000313" key="15">
    <source>
        <dbReference type="Proteomes" id="UP000324269"/>
    </source>
</evidence>
<evidence type="ECO:0000256" key="6">
    <source>
        <dbReference type="ARBA" id="ARBA00022723"/>
    </source>
</evidence>